<evidence type="ECO:0000256" key="10">
    <source>
        <dbReference type="RuleBase" id="RU364125"/>
    </source>
</evidence>
<dbReference type="GO" id="GO:0009425">
    <property type="term" value="C:bacterial-type flagellum basal body"/>
    <property type="evidence" value="ECO:0007669"/>
    <property type="project" value="InterPro"/>
</dbReference>
<protein>
    <recommendedName>
        <fullName evidence="10">Flagellar protein FliL</fullName>
    </recommendedName>
</protein>
<accession>I5AZB9</accession>
<proteinExistence type="inferred from homology"/>
<dbReference type="PANTHER" id="PTHR35091:SF2">
    <property type="entry name" value="FLAGELLAR PROTEIN FLIL"/>
    <property type="match status" value="1"/>
</dbReference>
<evidence type="ECO:0000256" key="5">
    <source>
        <dbReference type="ARBA" id="ARBA00022500"/>
    </source>
</evidence>
<dbReference type="Proteomes" id="UP000005778">
    <property type="component" value="Chromosome"/>
</dbReference>
<evidence type="ECO:0000256" key="3">
    <source>
        <dbReference type="ARBA" id="ARBA00008281"/>
    </source>
</evidence>
<dbReference type="GO" id="GO:0071978">
    <property type="term" value="P:bacterial-type flagellum-dependent swarming motility"/>
    <property type="evidence" value="ECO:0007669"/>
    <property type="project" value="TreeGrafter"/>
</dbReference>
<dbReference type="HOGENOM" id="CLU_099018_4_1_7"/>
<keyword evidence="9 10" id="KW-0472">Membrane</keyword>
<dbReference type="STRING" id="879212.DespoDRAFT_00568"/>
<keyword evidence="7 10" id="KW-0283">Flagellar rotation</keyword>
<dbReference type="InterPro" id="IPR005503">
    <property type="entry name" value="FliL"/>
</dbReference>
<feature type="transmembrane region" description="Helical" evidence="10">
    <location>
        <begin position="55"/>
        <end position="78"/>
    </location>
</feature>
<dbReference type="GO" id="GO:0006935">
    <property type="term" value="P:chemotaxis"/>
    <property type="evidence" value="ECO:0007669"/>
    <property type="project" value="UniProtKB-KW"/>
</dbReference>
<keyword evidence="11" id="KW-0282">Flagellum</keyword>
<evidence type="ECO:0000256" key="9">
    <source>
        <dbReference type="ARBA" id="ARBA00023136"/>
    </source>
</evidence>
<organism evidence="11 12">
    <name type="scientific">Desulfobacter postgatei 2ac9</name>
    <dbReference type="NCBI Taxonomy" id="879212"/>
    <lineage>
        <taxon>Bacteria</taxon>
        <taxon>Pseudomonadati</taxon>
        <taxon>Thermodesulfobacteriota</taxon>
        <taxon>Desulfobacteria</taxon>
        <taxon>Desulfobacterales</taxon>
        <taxon>Desulfobacteraceae</taxon>
        <taxon>Desulfobacter</taxon>
    </lineage>
</organism>
<dbReference type="eggNOG" id="COG1580">
    <property type="taxonomic scope" value="Bacteria"/>
</dbReference>
<keyword evidence="11" id="KW-0969">Cilium</keyword>
<evidence type="ECO:0000313" key="11">
    <source>
        <dbReference type="EMBL" id="EIM62582.1"/>
    </source>
</evidence>
<evidence type="ECO:0000256" key="2">
    <source>
        <dbReference type="ARBA" id="ARBA00004162"/>
    </source>
</evidence>
<keyword evidence="11" id="KW-0966">Cell projection</keyword>
<sequence>MKDQTILGGVVAEDLLEELEGDELTESINNGGGVSEEGPVKKGLIGRLLSGKKKLIIILLSFLLLLGGIGAGVFFFLFGGKTKEVPEQPVAENVVTEESIQAALKDQNKAIFEDIVQLEPFEQILLKQDSNMHYISMGIALEMIDPEFRRQVYTMEPRIRKIIESQMRQMSWMDLRSPHGKLKLKFALLDRINQIFPKVAIRQIYFTNFIMQ</sequence>
<evidence type="ECO:0000256" key="4">
    <source>
        <dbReference type="ARBA" id="ARBA00022475"/>
    </source>
</evidence>
<keyword evidence="8 10" id="KW-1133">Transmembrane helix</keyword>
<dbReference type="AlphaFoldDB" id="I5AZB9"/>
<name>I5AZB9_9BACT</name>
<dbReference type="GO" id="GO:0005886">
    <property type="term" value="C:plasma membrane"/>
    <property type="evidence" value="ECO:0007669"/>
    <property type="project" value="UniProtKB-SubCell"/>
</dbReference>
<dbReference type="PANTHER" id="PTHR35091">
    <property type="entry name" value="FLAGELLAR PROTEIN FLIL"/>
    <property type="match status" value="1"/>
</dbReference>
<comment type="similarity">
    <text evidence="3 10">Belongs to the FliL family.</text>
</comment>
<reference evidence="11 12" key="1">
    <citation type="submission" date="2011-09" db="EMBL/GenBank/DDBJ databases">
        <authorList>
            <consortium name="US DOE Joint Genome Institute (JGI-PGF)"/>
            <person name="Lucas S."/>
            <person name="Han J."/>
            <person name="Lapidus A."/>
            <person name="Cheng J.-F."/>
            <person name="Goodwin L."/>
            <person name="Pitluck S."/>
            <person name="Peters L."/>
            <person name="Land M.L."/>
            <person name="Hauser L."/>
            <person name="Orellana R."/>
            <person name="Lovley D."/>
            <person name="Woyke T.J."/>
        </authorList>
    </citation>
    <scope>NUCLEOTIDE SEQUENCE [LARGE SCALE GENOMIC DNA]</scope>
    <source>
        <strain evidence="11 12">2ac9</strain>
    </source>
</reference>
<comment type="subcellular location">
    <subcellularLocation>
        <location evidence="2">Cell membrane</location>
        <topology evidence="2">Single-pass membrane protein</topology>
    </subcellularLocation>
</comment>
<evidence type="ECO:0000256" key="6">
    <source>
        <dbReference type="ARBA" id="ARBA00022692"/>
    </source>
</evidence>
<keyword evidence="4 10" id="KW-1003">Cell membrane</keyword>
<keyword evidence="12" id="KW-1185">Reference proteome</keyword>
<evidence type="ECO:0000256" key="7">
    <source>
        <dbReference type="ARBA" id="ARBA00022779"/>
    </source>
</evidence>
<keyword evidence="5 10" id="KW-0145">Chemotaxis</keyword>
<dbReference type="Pfam" id="PF03748">
    <property type="entry name" value="FliL"/>
    <property type="match status" value="1"/>
</dbReference>
<evidence type="ECO:0000256" key="1">
    <source>
        <dbReference type="ARBA" id="ARBA00002254"/>
    </source>
</evidence>
<evidence type="ECO:0000313" key="12">
    <source>
        <dbReference type="Proteomes" id="UP000005778"/>
    </source>
</evidence>
<comment type="function">
    <text evidence="1 10">Controls the rotational direction of flagella during chemotaxis.</text>
</comment>
<reference evidence="11 12" key="2">
    <citation type="submission" date="2012-02" db="EMBL/GenBank/DDBJ databases">
        <title>Improved High-Quality Draft sequence of Desulfobacter postgatei 2ac9.</title>
        <authorList>
            <consortium name="US DOE Joint Genome Institute"/>
            <person name="Lucas S."/>
            <person name="Han J."/>
            <person name="Lapidus A."/>
            <person name="Cheng J.-F."/>
            <person name="Goodwin L."/>
            <person name="Pitluck S."/>
            <person name="Peters L."/>
            <person name="Ovchinnikova G."/>
            <person name="Held B."/>
            <person name="Detter J.C."/>
            <person name="Han C."/>
            <person name="Tapia R."/>
            <person name="Land M."/>
            <person name="Hauser L."/>
            <person name="Kyrpides N."/>
            <person name="Ivanova N."/>
            <person name="Pagani I."/>
            <person name="Orellana R."/>
            <person name="Lovley D."/>
            <person name="Woyke T."/>
        </authorList>
    </citation>
    <scope>NUCLEOTIDE SEQUENCE [LARGE SCALE GENOMIC DNA]</scope>
    <source>
        <strain evidence="11 12">2ac9</strain>
    </source>
</reference>
<dbReference type="EMBL" id="CM001488">
    <property type="protein sequence ID" value="EIM62582.1"/>
    <property type="molecule type" value="Genomic_DNA"/>
</dbReference>
<evidence type="ECO:0000256" key="8">
    <source>
        <dbReference type="ARBA" id="ARBA00022989"/>
    </source>
</evidence>
<gene>
    <name evidence="11" type="ORF">DespoDRAFT_00568</name>
</gene>
<keyword evidence="6 10" id="KW-0812">Transmembrane</keyword>